<accession>A0A8H7ZWG3</accession>
<dbReference type="AlphaFoldDB" id="A0A8H7ZWG3"/>
<dbReference type="OrthoDB" id="5306317at2759"/>
<keyword evidence="1" id="KW-0472">Membrane</keyword>
<keyword evidence="3" id="KW-1185">Reference proteome</keyword>
<evidence type="ECO:0000256" key="1">
    <source>
        <dbReference type="SAM" id="Phobius"/>
    </source>
</evidence>
<organism evidence="2 3">
    <name type="scientific">Olpidium bornovanus</name>
    <dbReference type="NCBI Taxonomy" id="278681"/>
    <lineage>
        <taxon>Eukaryota</taxon>
        <taxon>Fungi</taxon>
        <taxon>Fungi incertae sedis</taxon>
        <taxon>Olpidiomycota</taxon>
        <taxon>Olpidiomycotina</taxon>
        <taxon>Olpidiomycetes</taxon>
        <taxon>Olpidiales</taxon>
        <taxon>Olpidiaceae</taxon>
        <taxon>Olpidium</taxon>
    </lineage>
</organism>
<feature type="transmembrane region" description="Helical" evidence="1">
    <location>
        <begin position="24"/>
        <end position="46"/>
    </location>
</feature>
<name>A0A8H7ZWG3_9FUNG</name>
<gene>
    <name evidence="2" type="ORF">BJ554DRAFT_7189</name>
</gene>
<comment type="caution">
    <text evidence="2">The sequence shown here is derived from an EMBL/GenBank/DDBJ whole genome shotgun (WGS) entry which is preliminary data.</text>
</comment>
<sequence>MSEISLFVTLTSLWMMGIYGRNKILAVPLVVGVAGCIANGLCYYAYYALYPLANQRTAAAVADIGWLVQECGLSFYSFQILRSILTGKKRIIYFATFGTFCGLTVLARILILAFRQKGFEGMDVQATVNAFHMVYFLAIACMEVANAWFLMNKLGANSAVSSQSAVRETLIASSELRMASLCLIGIMRAVTYYFQSAAQAASNVAGELDRFVAGLENLFPFVMLVSPPLRRPAPSPHPGLPPAFCV</sequence>
<evidence type="ECO:0000313" key="2">
    <source>
        <dbReference type="EMBL" id="KAG5460724.1"/>
    </source>
</evidence>
<keyword evidence="1" id="KW-0812">Transmembrane</keyword>
<dbReference type="EMBL" id="JAEFCI010004807">
    <property type="protein sequence ID" value="KAG5460724.1"/>
    <property type="molecule type" value="Genomic_DNA"/>
</dbReference>
<dbReference type="Proteomes" id="UP000673691">
    <property type="component" value="Unassembled WGS sequence"/>
</dbReference>
<feature type="transmembrane region" description="Helical" evidence="1">
    <location>
        <begin position="91"/>
        <end position="113"/>
    </location>
</feature>
<proteinExistence type="predicted"/>
<protein>
    <submittedName>
        <fullName evidence="2">Uncharacterized protein</fullName>
    </submittedName>
</protein>
<evidence type="ECO:0000313" key="3">
    <source>
        <dbReference type="Proteomes" id="UP000673691"/>
    </source>
</evidence>
<feature type="transmembrane region" description="Helical" evidence="1">
    <location>
        <begin position="133"/>
        <end position="151"/>
    </location>
</feature>
<keyword evidence="1" id="KW-1133">Transmembrane helix</keyword>
<reference evidence="2 3" key="1">
    <citation type="journal article" name="Sci. Rep.">
        <title>Genome-scale phylogenetic analyses confirm Olpidium as the closest living zoosporic fungus to the non-flagellated, terrestrial fungi.</title>
        <authorList>
            <person name="Chang Y."/>
            <person name="Rochon D."/>
            <person name="Sekimoto S."/>
            <person name="Wang Y."/>
            <person name="Chovatia M."/>
            <person name="Sandor L."/>
            <person name="Salamov A."/>
            <person name="Grigoriev I.V."/>
            <person name="Stajich J.E."/>
            <person name="Spatafora J.W."/>
        </authorList>
    </citation>
    <scope>NUCLEOTIDE SEQUENCE [LARGE SCALE GENOMIC DNA]</scope>
    <source>
        <strain evidence="2">S191</strain>
    </source>
</reference>